<organism evidence="3 4">
    <name type="scientific">Anisodus tanguticus</name>
    <dbReference type="NCBI Taxonomy" id="243964"/>
    <lineage>
        <taxon>Eukaryota</taxon>
        <taxon>Viridiplantae</taxon>
        <taxon>Streptophyta</taxon>
        <taxon>Embryophyta</taxon>
        <taxon>Tracheophyta</taxon>
        <taxon>Spermatophyta</taxon>
        <taxon>Magnoliopsida</taxon>
        <taxon>eudicotyledons</taxon>
        <taxon>Gunneridae</taxon>
        <taxon>Pentapetalae</taxon>
        <taxon>asterids</taxon>
        <taxon>lamiids</taxon>
        <taxon>Solanales</taxon>
        <taxon>Solanaceae</taxon>
        <taxon>Solanoideae</taxon>
        <taxon>Hyoscyameae</taxon>
        <taxon>Anisodus</taxon>
    </lineage>
</organism>
<dbReference type="CDD" id="cd18808">
    <property type="entry name" value="SF1_C_Upf1"/>
    <property type="match status" value="1"/>
</dbReference>
<dbReference type="GO" id="GO:0004386">
    <property type="term" value="F:helicase activity"/>
    <property type="evidence" value="ECO:0007669"/>
    <property type="project" value="InterPro"/>
</dbReference>
<dbReference type="InterPro" id="IPR045055">
    <property type="entry name" value="DNA2/NAM7-like"/>
</dbReference>
<dbReference type="Pfam" id="PF13086">
    <property type="entry name" value="AAA_11"/>
    <property type="match status" value="1"/>
</dbReference>
<evidence type="ECO:0000259" key="2">
    <source>
        <dbReference type="Pfam" id="PF13087"/>
    </source>
</evidence>
<dbReference type="InterPro" id="IPR041677">
    <property type="entry name" value="DNA2/NAM7_AAA_11"/>
</dbReference>
<evidence type="ECO:0000313" key="4">
    <source>
        <dbReference type="Proteomes" id="UP001291623"/>
    </source>
</evidence>
<dbReference type="Gene3D" id="3.40.50.300">
    <property type="entry name" value="P-loop containing nucleotide triphosphate hydrolases"/>
    <property type="match status" value="2"/>
</dbReference>
<dbReference type="Pfam" id="PF13087">
    <property type="entry name" value="AAA_12"/>
    <property type="match status" value="1"/>
</dbReference>
<evidence type="ECO:0000259" key="1">
    <source>
        <dbReference type="Pfam" id="PF13086"/>
    </source>
</evidence>
<dbReference type="InterPro" id="IPR047187">
    <property type="entry name" value="SF1_C_Upf1"/>
</dbReference>
<keyword evidence="4" id="KW-1185">Reference proteome</keyword>
<gene>
    <name evidence="3" type="ORF">RND71_000493</name>
</gene>
<dbReference type="EMBL" id="JAVYJV010000001">
    <property type="protein sequence ID" value="KAK4378631.1"/>
    <property type="molecule type" value="Genomic_DNA"/>
</dbReference>
<dbReference type="PANTHER" id="PTHR10887:SF538">
    <property type="entry name" value="HELICASE MAGATAMA 3-RELATED"/>
    <property type="match status" value="1"/>
</dbReference>
<dbReference type="PANTHER" id="PTHR10887">
    <property type="entry name" value="DNA2/NAM7 HELICASE FAMILY"/>
    <property type="match status" value="1"/>
</dbReference>
<feature type="domain" description="DNA2/NAM7 helicase-like C-terminal" evidence="2">
    <location>
        <begin position="373"/>
        <end position="489"/>
    </location>
</feature>
<reference evidence="3" key="1">
    <citation type="submission" date="2023-12" db="EMBL/GenBank/DDBJ databases">
        <title>Genome assembly of Anisodus tanguticus.</title>
        <authorList>
            <person name="Wang Y.-J."/>
        </authorList>
    </citation>
    <scope>NUCLEOTIDE SEQUENCE</scope>
    <source>
        <strain evidence="3">KB-2021</strain>
        <tissue evidence="3">Leaf</tissue>
    </source>
</reference>
<sequence length="490" mass="55454">MISCSDDESISQNDLLLLSNKEFGDCKRLPTAYAFALVEDRRPDKIRLRMHLSGEFKQLNTEETEACSRLEYASSCYRKCEICSLSTISREYVALRSVGSLPFKDLILSAAESNRSTEDHAWKISRPLKEFLESHHNKSQLDAINGPPGTGKTQTILGLLSAILHATPSRIHSNRYRHWGQASPWLAWINPLDQEMPIDGDEGFFPTSGNELKPEVVNSSRKYRVRVLVCAPSNSALDEIVLRILNTGIRDENDRAYSPKIVRIDLKAHHSVQAVSMDYLVEQRLSGMDSQTGNRQKQGGPVKDKDSIRASILDEAVIVCQLDPLSIANKSPLNTKLLKLEVVQSVKCQVGDPVQLPATVISPVAGKFGYCVGLFERLQRAGYPVQMLKTQYRMHPEIRNFPSREFYEEALEDGPDVEEQTKRSWHEYRCFGPFCFFDIHEGKESQPSGSGSWQNVDEIEFVLAMYRKLVSRYPELKSSSRLAIISPYRH</sequence>
<dbReference type="CDD" id="cd18042">
    <property type="entry name" value="DEXXQc_SETX"/>
    <property type="match status" value="1"/>
</dbReference>
<proteinExistence type="predicted"/>
<protein>
    <submittedName>
        <fullName evidence="3">Uncharacterized protein</fullName>
    </submittedName>
</protein>
<comment type="caution">
    <text evidence="3">The sequence shown here is derived from an EMBL/GenBank/DDBJ whole genome shotgun (WGS) entry which is preliminary data.</text>
</comment>
<evidence type="ECO:0000313" key="3">
    <source>
        <dbReference type="EMBL" id="KAK4378631.1"/>
    </source>
</evidence>
<dbReference type="AlphaFoldDB" id="A0AAE1SZI2"/>
<dbReference type="SUPFAM" id="SSF52540">
    <property type="entry name" value="P-loop containing nucleoside triphosphate hydrolases"/>
    <property type="match status" value="1"/>
</dbReference>
<accession>A0AAE1SZI2</accession>
<feature type="domain" description="DNA2/NAM7 helicase helicase" evidence="1">
    <location>
        <begin position="130"/>
        <end position="310"/>
    </location>
</feature>
<dbReference type="InterPro" id="IPR027417">
    <property type="entry name" value="P-loop_NTPase"/>
</dbReference>
<dbReference type="Proteomes" id="UP001291623">
    <property type="component" value="Unassembled WGS sequence"/>
</dbReference>
<dbReference type="InterPro" id="IPR041679">
    <property type="entry name" value="DNA2/NAM7-like_C"/>
</dbReference>
<name>A0AAE1SZI2_9SOLA</name>